<dbReference type="EMBL" id="AP014946">
    <property type="protein sequence ID" value="BAT57922.1"/>
    <property type="molecule type" value="Genomic_DNA"/>
</dbReference>
<gene>
    <name evidence="1" type="ORF">GJW-30_1_00432</name>
</gene>
<keyword evidence="2" id="KW-1185">Reference proteome</keyword>
<evidence type="ECO:0000313" key="1">
    <source>
        <dbReference type="EMBL" id="BAT57922.1"/>
    </source>
</evidence>
<dbReference type="AlphaFoldDB" id="A0A0S3PPN3"/>
<dbReference type="RefSeq" id="WP_096351084.1">
    <property type="nucleotide sequence ID" value="NZ_AP014946.1"/>
</dbReference>
<protein>
    <submittedName>
        <fullName evidence="1">Uncharacterized protein</fullName>
    </submittedName>
</protein>
<evidence type="ECO:0000313" key="2">
    <source>
        <dbReference type="Proteomes" id="UP000236884"/>
    </source>
</evidence>
<dbReference type="OrthoDB" id="7362006at2"/>
<accession>A0A0S3PPN3</accession>
<reference evidence="1 2" key="1">
    <citation type="submission" date="2015-08" db="EMBL/GenBank/DDBJ databases">
        <title>Investigation of the bacterial diversity of lava forest soil.</title>
        <authorList>
            <person name="Lee J.S."/>
        </authorList>
    </citation>
    <scope>NUCLEOTIDE SEQUENCE [LARGE SCALE GENOMIC DNA]</scope>
    <source>
        <strain evidence="1 2">GJW-30</strain>
    </source>
</reference>
<proteinExistence type="predicted"/>
<dbReference type="Proteomes" id="UP000236884">
    <property type="component" value="Chromosome"/>
</dbReference>
<sequence length="89" mass="9844">MANEALTLQFLTWIAEAPRTYGAAMEAWRTSCPRLSIWEDAIGEELVRLEPREGRPMRDARVAITPRGLARMAQSGFNAPATDAVSVAR</sequence>
<dbReference type="KEGG" id="vgo:GJW-30_1_00432"/>
<organism evidence="1 2">
    <name type="scientific">Variibacter gotjawalensis</name>
    <dbReference type="NCBI Taxonomy" id="1333996"/>
    <lineage>
        <taxon>Bacteria</taxon>
        <taxon>Pseudomonadati</taxon>
        <taxon>Pseudomonadota</taxon>
        <taxon>Alphaproteobacteria</taxon>
        <taxon>Hyphomicrobiales</taxon>
        <taxon>Nitrobacteraceae</taxon>
        <taxon>Variibacter</taxon>
    </lineage>
</organism>
<name>A0A0S3PPN3_9BRAD</name>